<gene>
    <name evidence="1" type="ORF">AVEN_19617_1</name>
</gene>
<name>A0A4Y2J2C9_ARAVE</name>
<reference evidence="1 2" key="1">
    <citation type="journal article" date="2019" name="Sci. Rep.">
        <title>Orb-weaving spider Araneus ventricosus genome elucidates the spidroin gene catalogue.</title>
        <authorList>
            <person name="Kono N."/>
            <person name="Nakamura H."/>
            <person name="Ohtoshi R."/>
            <person name="Moran D.A.P."/>
            <person name="Shinohara A."/>
            <person name="Yoshida Y."/>
            <person name="Fujiwara M."/>
            <person name="Mori M."/>
            <person name="Tomita M."/>
            <person name="Arakawa K."/>
        </authorList>
    </citation>
    <scope>NUCLEOTIDE SEQUENCE [LARGE SCALE GENOMIC DNA]</scope>
</reference>
<evidence type="ECO:0000313" key="2">
    <source>
        <dbReference type="Proteomes" id="UP000499080"/>
    </source>
</evidence>
<dbReference type="AlphaFoldDB" id="A0A4Y2J2C9"/>
<evidence type="ECO:0000313" key="1">
    <source>
        <dbReference type="EMBL" id="GBM83888.1"/>
    </source>
</evidence>
<keyword evidence="2" id="KW-1185">Reference proteome</keyword>
<proteinExistence type="predicted"/>
<sequence length="115" mass="13555">MTTPDDRRSSHASIAQDIKIENFNVPNKKLIAFIPLTPEYYEFLMVKVYPVGMKRENKNHISVVICKIGHAFDLLPASEHYNISWTRCQWRWKVLSPLSFVTENAVDYPYYFELQ</sequence>
<protein>
    <submittedName>
        <fullName evidence="1">Uncharacterized protein</fullName>
    </submittedName>
</protein>
<dbReference type="Proteomes" id="UP000499080">
    <property type="component" value="Unassembled WGS sequence"/>
</dbReference>
<accession>A0A4Y2J2C9</accession>
<comment type="caution">
    <text evidence="1">The sequence shown here is derived from an EMBL/GenBank/DDBJ whole genome shotgun (WGS) entry which is preliminary data.</text>
</comment>
<dbReference type="EMBL" id="BGPR01003115">
    <property type="protein sequence ID" value="GBM83888.1"/>
    <property type="molecule type" value="Genomic_DNA"/>
</dbReference>
<organism evidence="1 2">
    <name type="scientific">Araneus ventricosus</name>
    <name type="common">Orbweaver spider</name>
    <name type="synonym">Epeira ventricosa</name>
    <dbReference type="NCBI Taxonomy" id="182803"/>
    <lineage>
        <taxon>Eukaryota</taxon>
        <taxon>Metazoa</taxon>
        <taxon>Ecdysozoa</taxon>
        <taxon>Arthropoda</taxon>
        <taxon>Chelicerata</taxon>
        <taxon>Arachnida</taxon>
        <taxon>Araneae</taxon>
        <taxon>Araneomorphae</taxon>
        <taxon>Entelegynae</taxon>
        <taxon>Araneoidea</taxon>
        <taxon>Araneidae</taxon>
        <taxon>Araneus</taxon>
    </lineage>
</organism>